<feature type="transmembrane region" description="Helical" evidence="2">
    <location>
        <begin position="82"/>
        <end position="103"/>
    </location>
</feature>
<protein>
    <submittedName>
        <fullName evidence="3">Uncharacterized protein</fullName>
    </submittedName>
</protein>
<keyword evidence="2" id="KW-1133">Transmembrane helix</keyword>
<evidence type="ECO:0000256" key="1">
    <source>
        <dbReference type="SAM" id="MobiDB-lite"/>
    </source>
</evidence>
<keyword evidence="2" id="KW-0472">Membrane</keyword>
<proteinExistence type="predicted"/>
<keyword evidence="2" id="KW-0812">Transmembrane</keyword>
<dbReference type="EMBL" id="QGKY02002305">
    <property type="protein sequence ID" value="KAF2532320.1"/>
    <property type="molecule type" value="Genomic_DNA"/>
</dbReference>
<organism evidence="3">
    <name type="scientific">Brassica cretica</name>
    <name type="common">Mustard</name>
    <dbReference type="NCBI Taxonomy" id="69181"/>
    <lineage>
        <taxon>Eukaryota</taxon>
        <taxon>Viridiplantae</taxon>
        <taxon>Streptophyta</taxon>
        <taxon>Embryophyta</taxon>
        <taxon>Tracheophyta</taxon>
        <taxon>Spermatophyta</taxon>
        <taxon>Magnoliopsida</taxon>
        <taxon>eudicotyledons</taxon>
        <taxon>Gunneridae</taxon>
        <taxon>Pentapetalae</taxon>
        <taxon>rosids</taxon>
        <taxon>malvids</taxon>
        <taxon>Brassicales</taxon>
        <taxon>Brassicaceae</taxon>
        <taxon>Brassiceae</taxon>
        <taxon>Brassica</taxon>
    </lineage>
</organism>
<evidence type="ECO:0000313" key="3">
    <source>
        <dbReference type="EMBL" id="KAF2532320.1"/>
    </source>
</evidence>
<sequence length="271" mass="30605">MGKQGSPRSPRPEPTDKQEKTGRRSLDSLTGNDLFIGRRIFGSEVTKAHHGSKHDQSYGSSNKFGYSWKKQHSWLRRNFKSILLMISVTSFIFFMDSIMVSIFHSDRSTVVQDISRLSNVTLHKNGSSQDASPVQMYSRLLNLASNSLAKKTPIIQITKAIKETINCGATPTTKNIMKVQEHASTMGAMKAHKRADDVKTERCNSTDIGVDKKPPTSLSSMRRTFGVIRKSDMRMALRTKWTENNRTMEKDHGNVKIPASLNDWTKEKKTK</sequence>
<gene>
    <name evidence="3" type="ORF">F2Q70_00030579</name>
</gene>
<feature type="compositionally biased region" description="Basic and acidic residues" evidence="1">
    <location>
        <begin position="10"/>
        <end position="26"/>
    </location>
</feature>
<name>A0A8S9FFE3_BRACR</name>
<feature type="region of interest" description="Disordered" evidence="1">
    <location>
        <begin position="1"/>
        <end position="29"/>
    </location>
</feature>
<evidence type="ECO:0000256" key="2">
    <source>
        <dbReference type="SAM" id="Phobius"/>
    </source>
</evidence>
<reference evidence="3" key="1">
    <citation type="submission" date="2019-12" db="EMBL/GenBank/DDBJ databases">
        <title>Genome sequencing and annotation of Brassica cretica.</title>
        <authorList>
            <person name="Studholme D.J."/>
            <person name="Sarris P.F."/>
        </authorList>
    </citation>
    <scope>NUCLEOTIDE SEQUENCE</scope>
    <source>
        <strain evidence="3">PFS-102/07</strain>
        <tissue evidence="3">Leaf</tissue>
    </source>
</reference>
<comment type="caution">
    <text evidence="3">The sequence shown here is derived from an EMBL/GenBank/DDBJ whole genome shotgun (WGS) entry which is preliminary data.</text>
</comment>
<accession>A0A8S9FFE3</accession>
<dbReference type="AlphaFoldDB" id="A0A8S9FFE3"/>